<evidence type="ECO:0000313" key="8">
    <source>
        <dbReference type="Proteomes" id="UP000597762"/>
    </source>
</evidence>
<feature type="compositionally biased region" description="Basic residues" evidence="4">
    <location>
        <begin position="365"/>
        <end position="378"/>
    </location>
</feature>
<dbReference type="PANTHER" id="PTHR10858">
    <property type="entry name" value="DEOXYRIBONUCLEASE II"/>
    <property type="match status" value="1"/>
</dbReference>
<dbReference type="CDD" id="cd09120">
    <property type="entry name" value="PLDc_DNaseII_1"/>
    <property type="match status" value="1"/>
</dbReference>
<feature type="domain" description="HTH CENPB-type" evidence="6">
    <location>
        <begin position="492"/>
        <end position="565"/>
    </location>
</feature>
<evidence type="ECO:0000259" key="6">
    <source>
        <dbReference type="PROSITE" id="PS51253"/>
    </source>
</evidence>
<evidence type="ECO:0000256" key="4">
    <source>
        <dbReference type="SAM" id="MobiDB-lite"/>
    </source>
</evidence>
<dbReference type="PANTHER" id="PTHR10858:SF23">
    <property type="entry name" value="DEOXYRIBONUCLEASE II"/>
    <property type="match status" value="1"/>
</dbReference>
<dbReference type="Proteomes" id="UP000597762">
    <property type="component" value="Unassembled WGS sequence"/>
</dbReference>
<comment type="similarity">
    <text evidence="1">Belongs to the DNase II family.</text>
</comment>
<comment type="caution">
    <text evidence="7">The sequence shown here is derived from an EMBL/GenBank/DDBJ whole genome shotgun (WGS) entry which is preliminary data.</text>
</comment>
<name>A0A812E6M2_ACAPH</name>
<evidence type="ECO:0000256" key="3">
    <source>
        <dbReference type="ARBA" id="ARBA00023125"/>
    </source>
</evidence>
<keyword evidence="8" id="KW-1185">Reference proteome</keyword>
<dbReference type="AlphaFoldDB" id="A0A812E6M2"/>
<feature type="compositionally biased region" description="Polar residues" evidence="4">
    <location>
        <begin position="437"/>
        <end position="460"/>
    </location>
</feature>
<feature type="signal peptide" evidence="5">
    <location>
        <begin position="1"/>
        <end position="27"/>
    </location>
</feature>
<protein>
    <submittedName>
        <fullName evidence="7">DNASE2</fullName>
        <ecNumber evidence="7">3.1.22.1</ecNumber>
    </submittedName>
</protein>
<feature type="region of interest" description="Disordered" evidence="4">
    <location>
        <begin position="358"/>
        <end position="474"/>
    </location>
</feature>
<feature type="chain" id="PRO_5032972058" evidence="5">
    <location>
        <begin position="28"/>
        <end position="569"/>
    </location>
</feature>
<keyword evidence="2 7" id="KW-0378">Hydrolase</keyword>
<dbReference type="Pfam" id="PF03221">
    <property type="entry name" value="HTH_Tnp_Tc5"/>
    <property type="match status" value="1"/>
</dbReference>
<evidence type="ECO:0000313" key="7">
    <source>
        <dbReference type="EMBL" id="CAE1318317.1"/>
    </source>
</evidence>
<dbReference type="GO" id="GO:0003677">
    <property type="term" value="F:DNA binding"/>
    <property type="evidence" value="ECO:0007669"/>
    <property type="project" value="UniProtKB-KW"/>
</dbReference>
<reference evidence="7" key="1">
    <citation type="submission" date="2021-01" db="EMBL/GenBank/DDBJ databases">
        <authorList>
            <person name="Li R."/>
            <person name="Bekaert M."/>
        </authorList>
    </citation>
    <scope>NUCLEOTIDE SEQUENCE</scope>
    <source>
        <strain evidence="7">Farmed</strain>
    </source>
</reference>
<organism evidence="7 8">
    <name type="scientific">Acanthosepion pharaonis</name>
    <name type="common">Pharaoh cuttlefish</name>
    <name type="synonym">Sepia pharaonis</name>
    <dbReference type="NCBI Taxonomy" id="158019"/>
    <lineage>
        <taxon>Eukaryota</taxon>
        <taxon>Metazoa</taxon>
        <taxon>Spiralia</taxon>
        <taxon>Lophotrochozoa</taxon>
        <taxon>Mollusca</taxon>
        <taxon>Cephalopoda</taxon>
        <taxon>Coleoidea</taxon>
        <taxon>Decapodiformes</taxon>
        <taxon>Sepiida</taxon>
        <taxon>Sepiina</taxon>
        <taxon>Sepiidae</taxon>
        <taxon>Acanthosepion</taxon>
    </lineage>
</organism>
<dbReference type="PROSITE" id="PS51253">
    <property type="entry name" value="HTH_CENPB"/>
    <property type="match status" value="1"/>
</dbReference>
<dbReference type="Gene3D" id="1.10.10.60">
    <property type="entry name" value="Homeodomain-like"/>
    <property type="match status" value="1"/>
</dbReference>
<evidence type="ECO:0000256" key="2">
    <source>
        <dbReference type="ARBA" id="ARBA00022801"/>
    </source>
</evidence>
<dbReference type="CDD" id="cd09121">
    <property type="entry name" value="PLDc_DNaseII_2"/>
    <property type="match status" value="1"/>
</dbReference>
<accession>A0A812E6M2</accession>
<keyword evidence="5" id="KW-0732">Signal</keyword>
<feature type="compositionally biased region" description="Acidic residues" evidence="4">
    <location>
        <begin position="385"/>
        <end position="396"/>
    </location>
</feature>
<evidence type="ECO:0000256" key="1">
    <source>
        <dbReference type="ARBA" id="ARBA00007527"/>
    </source>
</evidence>
<dbReference type="GO" id="GO:0004531">
    <property type="term" value="F:deoxyribonuclease II activity"/>
    <property type="evidence" value="ECO:0007669"/>
    <property type="project" value="UniProtKB-EC"/>
</dbReference>
<gene>
    <name evidence="7" type="ORF">SPHA_68810</name>
</gene>
<dbReference type="InterPro" id="IPR006600">
    <property type="entry name" value="HTH_CenpB_DNA-bd_dom"/>
</dbReference>
<evidence type="ECO:0000256" key="5">
    <source>
        <dbReference type="SAM" id="SignalP"/>
    </source>
</evidence>
<dbReference type="EMBL" id="CAHIKZ030005024">
    <property type="protein sequence ID" value="CAE1318317.1"/>
    <property type="molecule type" value="Genomic_DNA"/>
</dbReference>
<keyword evidence="3" id="KW-0238">DNA-binding</keyword>
<dbReference type="EC" id="3.1.22.1" evidence="7"/>
<dbReference type="Pfam" id="PF03265">
    <property type="entry name" value="DNase_II"/>
    <property type="match status" value="1"/>
</dbReference>
<sequence length="569" mass="64399">MRVTFRAVPVSLFMLVIIICFLNNVFAAKQSIGCRDMKGKPVDWFIVYKIPKIRDVPEVYTQGLGFYYLDVNSPSWKTSPDLSIDKGGHAVYYTMQQIYNETDNDFMYLMYNDETPGGSTSESFGHTKGVVSFDYQSGFWLVHSTPHFSPKRSEGYSWPDTGHTYGQSFLCISFPYSAMNDIGKQLQYNYPQIYDKNFPDNMAGSNPNMATVIYDGSGPIIKSPPWFNKVTLVSQAGNKFVSYAKFGKFGKDLYHDWLAPDLGSNLLTETWQNGAHKLYSDCTGKYSVFNVKYIKMPFAERADIDFKETRDHSKWAITYQSDKKWVCIGDINRQEHQMYRAGGTVCFNNDAFDYSLTINPSKSKSTARKSTAARKKTPSPKMPEETTEPTIVDEESSSSGRPSPMETIDIIDVPPKLERMASTSSSTSPVPARSKSPGDQTNNTNEESIPDSTSNGTNNKAVDESRKNDGPYYVDGTNLTESFLDSSSSRGKRASRQLTKVREMDKELAAWINGFHADNKLDELTREMITDRARQIARQKKILDFSGTANWYTRFLGRNFSDSVRNIFF</sequence>
<dbReference type="GO" id="GO:0006309">
    <property type="term" value="P:apoptotic DNA fragmentation"/>
    <property type="evidence" value="ECO:0007669"/>
    <property type="project" value="TreeGrafter"/>
</dbReference>
<dbReference type="OrthoDB" id="10261598at2759"/>
<proteinExistence type="inferred from homology"/>
<dbReference type="InterPro" id="IPR004947">
    <property type="entry name" value="DNase_II"/>
</dbReference>